<proteinExistence type="predicted"/>
<protein>
    <recommendedName>
        <fullName evidence="4">Transposase domain-containing protein</fullName>
    </recommendedName>
</protein>
<keyword evidence="3" id="KW-1185">Reference proteome</keyword>
<sequence length="330" mass="37984">MSSLVKVSVLSIGFFRRIRKFFFFIKFTFYRSHFLIVPLSNHIVEKMPKSFWPKSYNNYLRSLKADNIPEIPRSTLWRKGLQAGTRQGTATQTAPDGHHDPDIQQDDAVTADHYQQQPPLPDYNHDSDSEGDLEDLLNATVGVDELLNNQPEDDDNNRDSDEGNEPVFLGLTMTKSQLLALVFAFILRHHLSKTCLQDLLSILCSLIPNCIPTSKYSFYKEFSQPSTKVILHYKCPVCESYLGEDLSLDQVFFCEFCQAHFTAKRCYKSKDYFLTSSIEQQLKNNLEGTNLWDHIEKTKSNLSNINENGVRGEVFTGANYNQDELKFFFK</sequence>
<comment type="caution">
    <text evidence="2">The sequence shown here is derived from an EMBL/GenBank/DDBJ whole genome shotgun (WGS) entry which is preliminary data.</text>
</comment>
<name>A0ABR0ABD7_9CRUS</name>
<feature type="region of interest" description="Disordered" evidence="1">
    <location>
        <begin position="79"/>
        <end position="104"/>
    </location>
</feature>
<feature type="compositionally biased region" description="Low complexity" evidence="1">
    <location>
        <begin position="80"/>
        <end position="94"/>
    </location>
</feature>
<reference evidence="2 3" key="1">
    <citation type="journal article" date="2023" name="Nucleic Acids Res.">
        <title>The hologenome of Daphnia magna reveals possible DNA methylation and microbiome-mediated evolution of the host genome.</title>
        <authorList>
            <person name="Chaturvedi A."/>
            <person name="Li X."/>
            <person name="Dhandapani V."/>
            <person name="Marshall H."/>
            <person name="Kissane S."/>
            <person name="Cuenca-Cambronero M."/>
            <person name="Asole G."/>
            <person name="Calvet F."/>
            <person name="Ruiz-Romero M."/>
            <person name="Marangio P."/>
            <person name="Guigo R."/>
            <person name="Rago D."/>
            <person name="Mirbahai L."/>
            <person name="Eastwood N."/>
            <person name="Colbourne J.K."/>
            <person name="Zhou J."/>
            <person name="Mallon E."/>
            <person name="Orsini L."/>
        </authorList>
    </citation>
    <scope>NUCLEOTIDE SEQUENCE [LARGE SCALE GENOMIC DNA]</scope>
    <source>
        <strain evidence="2">LRV0_1</strain>
    </source>
</reference>
<dbReference type="Proteomes" id="UP001234178">
    <property type="component" value="Unassembled WGS sequence"/>
</dbReference>
<accession>A0ABR0ABD7</accession>
<evidence type="ECO:0000256" key="1">
    <source>
        <dbReference type="SAM" id="MobiDB-lite"/>
    </source>
</evidence>
<gene>
    <name evidence="2" type="ORF">OUZ56_007921</name>
</gene>
<evidence type="ECO:0008006" key="4">
    <source>
        <dbReference type="Google" id="ProtNLM"/>
    </source>
</evidence>
<evidence type="ECO:0000313" key="2">
    <source>
        <dbReference type="EMBL" id="KAK4022458.1"/>
    </source>
</evidence>
<organism evidence="2 3">
    <name type="scientific">Daphnia magna</name>
    <dbReference type="NCBI Taxonomy" id="35525"/>
    <lineage>
        <taxon>Eukaryota</taxon>
        <taxon>Metazoa</taxon>
        <taxon>Ecdysozoa</taxon>
        <taxon>Arthropoda</taxon>
        <taxon>Crustacea</taxon>
        <taxon>Branchiopoda</taxon>
        <taxon>Diplostraca</taxon>
        <taxon>Cladocera</taxon>
        <taxon>Anomopoda</taxon>
        <taxon>Daphniidae</taxon>
        <taxon>Daphnia</taxon>
    </lineage>
</organism>
<dbReference type="EMBL" id="JAOYFB010000037">
    <property type="protein sequence ID" value="KAK4022458.1"/>
    <property type="molecule type" value="Genomic_DNA"/>
</dbReference>
<evidence type="ECO:0000313" key="3">
    <source>
        <dbReference type="Proteomes" id="UP001234178"/>
    </source>
</evidence>
<feature type="region of interest" description="Disordered" evidence="1">
    <location>
        <begin position="112"/>
        <end position="131"/>
    </location>
</feature>